<protein>
    <submittedName>
        <fullName evidence="3">RNA polymerase sigma-70 factor, Planctomycetaceae-specific subfamily 1</fullName>
    </submittedName>
</protein>
<feature type="domain" description="RNA polymerase sigma-70 ECF-like HTH" evidence="2">
    <location>
        <begin position="7"/>
        <end position="202"/>
    </location>
</feature>
<reference evidence="3 4" key="1">
    <citation type="journal article" date="2016" name="Front. Microbiol.">
        <title>Fuerstia marisgermanicae gen. nov., sp. nov., an Unusual Member of the Phylum Planctomycetes from the German Wadden Sea.</title>
        <authorList>
            <person name="Kohn T."/>
            <person name="Heuer A."/>
            <person name="Jogler M."/>
            <person name="Vollmers J."/>
            <person name="Boedeker C."/>
            <person name="Bunk B."/>
            <person name="Rast P."/>
            <person name="Borchert D."/>
            <person name="Glockner I."/>
            <person name="Freese H.M."/>
            <person name="Klenk H.P."/>
            <person name="Overmann J."/>
            <person name="Kaster A.K."/>
            <person name="Rohde M."/>
            <person name="Wiegand S."/>
            <person name="Jogler C."/>
        </authorList>
    </citation>
    <scope>NUCLEOTIDE SEQUENCE [LARGE SCALE GENOMIC DNA]</scope>
    <source>
        <strain evidence="3 4">NH11</strain>
    </source>
</reference>
<evidence type="ECO:0000256" key="1">
    <source>
        <dbReference type="SAM" id="MobiDB-lite"/>
    </source>
</evidence>
<evidence type="ECO:0000259" key="2">
    <source>
        <dbReference type="Pfam" id="PF07638"/>
    </source>
</evidence>
<feature type="region of interest" description="Disordered" evidence="1">
    <location>
        <begin position="109"/>
        <end position="138"/>
    </location>
</feature>
<dbReference type="Pfam" id="PF07638">
    <property type="entry name" value="Sigma70_ECF"/>
    <property type="match status" value="1"/>
</dbReference>
<dbReference type="OrthoDB" id="291381at2"/>
<accession>A0A1P8WPS7</accession>
<evidence type="ECO:0000313" key="4">
    <source>
        <dbReference type="Proteomes" id="UP000187735"/>
    </source>
</evidence>
<keyword evidence="4" id="KW-1185">Reference proteome</keyword>
<dbReference type="EMBL" id="CP017641">
    <property type="protein sequence ID" value="APZ96057.1"/>
    <property type="molecule type" value="Genomic_DNA"/>
</dbReference>
<evidence type="ECO:0000313" key="3">
    <source>
        <dbReference type="EMBL" id="APZ96057.1"/>
    </source>
</evidence>
<sequence length="206" mass="23295">MKPSSEQSVSGWLVDLRDGGNTVVANVWGRYFQKLVRLAQSHLRNAEKRVEDEEDVALSVMDSLCAGAAANRFQEITNREELWVLLATMTHRKCVNRIRRNVAQKRGSGKVVGEADLSAGGSPSMQMSLDDLESSDPDPETLAVLQEDYELLMQTLRNDEMRDIAKLRMDGYSTPEIAQRTNLSERSIRRKLDLIRDTWLGQVDDE</sequence>
<name>A0A1P8WPS7_9PLAN</name>
<organism evidence="3 4">
    <name type="scientific">Fuerstiella marisgermanici</name>
    <dbReference type="NCBI Taxonomy" id="1891926"/>
    <lineage>
        <taxon>Bacteria</taxon>
        <taxon>Pseudomonadati</taxon>
        <taxon>Planctomycetota</taxon>
        <taxon>Planctomycetia</taxon>
        <taxon>Planctomycetales</taxon>
        <taxon>Planctomycetaceae</taxon>
        <taxon>Fuerstiella</taxon>
    </lineage>
</organism>
<dbReference type="RefSeq" id="WP_077027129.1">
    <property type="nucleotide sequence ID" value="NZ_CP017641.1"/>
</dbReference>
<dbReference type="InterPro" id="IPR053812">
    <property type="entry name" value="HTH_Sigma70_ECF-like"/>
</dbReference>
<gene>
    <name evidence="3" type="ORF">Fuma_05720</name>
</gene>
<dbReference type="KEGG" id="fmr:Fuma_05720"/>
<dbReference type="Proteomes" id="UP000187735">
    <property type="component" value="Chromosome"/>
</dbReference>
<dbReference type="AlphaFoldDB" id="A0A1P8WPS7"/>
<proteinExistence type="predicted"/>